<evidence type="ECO:0000256" key="8">
    <source>
        <dbReference type="RuleBase" id="RU000688"/>
    </source>
</evidence>
<feature type="domain" description="G-protein coupled receptors family 1 profile" evidence="10">
    <location>
        <begin position="61"/>
        <end position="352"/>
    </location>
</feature>
<gene>
    <name evidence="11" type="ORF">FSP39_004778</name>
</gene>
<dbReference type="GO" id="GO:0005886">
    <property type="term" value="C:plasma membrane"/>
    <property type="evidence" value="ECO:0007669"/>
    <property type="project" value="TreeGrafter"/>
</dbReference>
<evidence type="ECO:0000256" key="4">
    <source>
        <dbReference type="ARBA" id="ARBA00023040"/>
    </source>
</evidence>
<dbReference type="PROSITE" id="PS50262">
    <property type="entry name" value="G_PROTEIN_RECEP_F1_2"/>
    <property type="match status" value="1"/>
</dbReference>
<feature type="transmembrane region" description="Helical" evidence="9">
    <location>
        <begin position="332"/>
        <end position="355"/>
    </location>
</feature>
<comment type="subcellular location">
    <subcellularLocation>
        <location evidence="1">Membrane</location>
        <topology evidence="1">Multi-pass membrane protein</topology>
    </subcellularLocation>
</comment>
<keyword evidence="3 9" id="KW-1133">Transmembrane helix</keyword>
<evidence type="ECO:0000256" key="6">
    <source>
        <dbReference type="ARBA" id="ARBA00023170"/>
    </source>
</evidence>
<feature type="transmembrane region" description="Helical" evidence="9">
    <location>
        <begin position="217"/>
        <end position="240"/>
    </location>
</feature>
<dbReference type="PRINTS" id="PR00237">
    <property type="entry name" value="GPCRRHODOPSN"/>
</dbReference>
<comment type="caution">
    <text evidence="11">The sequence shown here is derived from an EMBL/GenBank/DDBJ whole genome shotgun (WGS) entry which is preliminary data.</text>
</comment>
<name>A0AA88Y2D9_PINIB</name>
<dbReference type="EMBL" id="VSWD01000009">
    <property type="protein sequence ID" value="KAK3092594.1"/>
    <property type="molecule type" value="Genomic_DNA"/>
</dbReference>
<evidence type="ECO:0000313" key="11">
    <source>
        <dbReference type="EMBL" id="KAK3092594.1"/>
    </source>
</evidence>
<evidence type="ECO:0000256" key="3">
    <source>
        <dbReference type="ARBA" id="ARBA00022989"/>
    </source>
</evidence>
<comment type="similarity">
    <text evidence="8">Belongs to the G-protein coupled receptor 1 family.</text>
</comment>
<evidence type="ECO:0000256" key="2">
    <source>
        <dbReference type="ARBA" id="ARBA00022692"/>
    </source>
</evidence>
<proteinExistence type="inferred from homology"/>
<dbReference type="InterPro" id="IPR000276">
    <property type="entry name" value="GPCR_Rhodpsn"/>
</dbReference>
<keyword evidence="7 8" id="KW-0807">Transducer</keyword>
<organism evidence="11 12">
    <name type="scientific">Pinctada imbricata</name>
    <name type="common">Atlantic pearl-oyster</name>
    <name type="synonym">Pinctada martensii</name>
    <dbReference type="NCBI Taxonomy" id="66713"/>
    <lineage>
        <taxon>Eukaryota</taxon>
        <taxon>Metazoa</taxon>
        <taxon>Spiralia</taxon>
        <taxon>Lophotrochozoa</taxon>
        <taxon>Mollusca</taxon>
        <taxon>Bivalvia</taxon>
        <taxon>Autobranchia</taxon>
        <taxon>Pteriomorphia</taxon>
        <taxon>Pterioida</taxon>
        <taxon>Pterioidea</taxon>
        <taxon>Pteriidae</taxon>
        <taxon>Pinctada</taxon>
    </lineage>
</organism>
<dbReference type="AlphaFoldDB" id="A0AA88Y2D9"/>
<dbReference type="PANTHER" id="PTHR24243">
    <property type="entry name" value="G-PROTEIN COUPLED RECEPTOR"/>
    <property type="match status" value="1"/>
</dbReference>
<dbReference type="GO" id="GO:0004930">
    <property type="term" value="F:G protein-coupled receptor activity"/>
    <property type="evidence" value="ECO:0007669"/>
    <property type="project" value="UniProtKB-KW"/>
</dbReference>
<evidence type="ECO:0000256" key="5">
    <source>
        <dbReference type="ARBA" id="ARBA00023136"/>
    </source>
</evidence>
<accession>A0AA88Y2D9</accession>
<feature type="transmembrane region" description="Helical" evidence="9">
    <location>
        <begin position="47"/>
        <end position="70"/>
    </location>
</feature>
<protein>
    <recommendedName>
        <fullName evidence="10">G-protein coupled receptors family 1 profile domain-containing protein</fullName>
    </recommendedName>
</protein>
<keyword evidence="2 8" id="KW-0812">Transmembrane</keyword>
<keyword evidence="4 8" id="KW-0297">G-protein coupled receptor</keyword>
<keyword evidence="5 9" id="KW-0472">Membrane</keyword>
<evidence type="ECO:0000256" key="7">
    <source>
        <dbReference type="ARBA" id="ARBA00023224"/>
    </source>
</evidence>
<feature type="transmembrane region" description="Helical" evidence="9">
    <location>
        <begin position="123"/>
        <end position="144"/>
    </location>
</feature>
<dbReference type="InterPro" id="IPR017452">
    <property type="entry name" value="GPCR_Rhodpsn_7TM"/>
</dbReference>
<feature type="transmembrane region" description="Helical" evidence="9">
    <location>
        <begin position="82"/>
        <end position="103"/>
    </location>
</feature>
<evidence type="ECO:0000259" key="10">
    <source>
        <dbReference type="PROSITE" id="PS50262"/>
    </source>
</evidence>
<dbReference type="PROSITE" id="PS00237">
    <property type="entry name" value="G_PROTEIN_RECEP_F1_1"/>
    <property type="match status" value="1"/>
</dbReference>
<evidence type="ECO:0000256" key="9">
    <source>
        <dbReference type="SAM" id="Phobius"/>
    </source>
</evidence>
<sequence>MVDDVLVSSDNESYRNFSGCCGNASEELMRKLLIMANDISALQLLPVIIYVGILMVAGAVGNAVVFYVYMYKMKNKSTTKGVFISSLAVLDLLVSCFAMPFEILDLRNQYCFSSGELCKVMRFLEYSIILSAGFTLVAVSADRYLNLCRRQSRFLFTPSRAKKVCIFCVCLSLCFSWPVIIFAGKRKVSLTIQGYEVEGTECTSFGEKEYPGMNAKIYLYTLNVVFIVSLLSMSTLYILISLKLFRRRKGTFHKGLLYLDPSSKSSDVKYSKKDVDFEKCGYAIGKRGIRMKGSTVIFYSVTVVFVLGYLPHLTVRLLKFSGYEYEINGRKLLYNFLVRSFLINSAANPFIYSLLHQRFREEVKCTFRRCLGCR</sequence>
<evidence type="ECO:0000256" key="1">
    <source>
        <dbReference type="ARBA" id="ARBA00004141"/>
    </source>
</evidence>
<dbReference type="PANTHER" id="PTHR24243:SF224">
    <property type="entry name" value="G-PROTEIN COUPLED RECEPTOR 19-RELATED"/>
    <property type="match status" value="1"/>
</dbReference>
<dbReference type="Pfam" id="PF00001">
    <property type="entry name" value="7tm_1"/>
    <property type="match status" value="1"/>
</dbReference>
<dbReference type="Gene3D" id="1.20.1070.10">
    <property type="entry name" value="Rhodopsin 7-helix transmembrane proteins"/>
    <property type="match status" value="1"/>
</dbReference>
<keyword evidence="6 8" id="KW-0675">Receptor</keyword>
<keyword evidence="12" id="KW-1185">Reference proteome</keyword>
<dbReference type="SUPFAM" id="SSF81321">
    <property type="entry name" value="Family A G protein-coupled receptor-like"/>
    <property type="match status" value="1"/>
</dbReference>
<feature type="transmembrane region" description="Helical" evidence="9">
    <location>
        <begin position="296"/>
        <end position="312"/>
    </location>
</feature>
<dbReference type="CDD" id="cd00637">
    <property type="entry name" value="7tm_classA_rhodopsin-like"/>
    <property type="match status" value="1"/>
</dbReference>
<evidence type="ECO:0000313" key="12">
    <source>
        <dbReference type="Proteomes" id="UP001186944"/>
    </source>
</evidence>
<feature type="transmembrane region" description="Helical" evidence="9">
    <location>
        <begin position="164"/>
        <end position="184"/>
    </location>
</feature>
<reference evidence="11" key="1">
    <citation type="submission" date="2019-08" db="EMBL/GenBank/DDBJ databases">
        <title>The improved chromosome-level genome for the pearl oyster Pinctada fucata martensii using PacBio sequencing and Hi-C.</title>
        <authorList>
            <person name="Zheng Z."/>
        </authorList>
    </citation>
    <scope>NUCLEOTIDE SEQUENCE</scope>
    <source>
        <strain evidence="11">ZZ-2019</strain>
        <tissue evidence="11">Adductor muscle</tissue>
    </source>
</reference>
<dbReference type="Proteomes" id="UP001186944">
    <property type="component" value="Unassembled WGS sequence"/>
</dbReference>